<accession>A0A6N1NVQ8</accession>
<name>A0A6N1NVQ8_9VIRU</name>
<dbReference type="RefSeq" id="YP_010782132.1">
    <property type="nucleotide sequence ID" value="NC_075039.1"/>
</dbReference>
<evidence type="ECO:0000313" key="1">
    <source>
        <dbReference type="EMBL" id="QKU35468.1"/>
    </source>
</evidence>
<organism evidence="1">
    <name type="scientific">Tupanvirus soda lake</name>
    <dbReference type="NCBI Taxonomy" id="2126985"/>
    <lineage>
        <taxon>Viruses</taxon>
        <taxon>Varidnaviria</taxon>
        <taxon>Bamfordvirae</taxon>
        <taxon>Nucleocytoviricota</taxon>
        <taxon>Megaviricetes</taxon>
        <taxon>Imitervirales</taxon>
        <taxon>Mimiviridae</taxon>
        <taxon>Megamimivirinae</taxon>
        <taxon>Tupanvirus</taxon>
        <taxon>Tupanvirus salinum</taxon>
    </lineage>
</organism>
<protein>
    <submittedName>
        <fullName evidence="1">Putative orfan</fullName>
    </submittedName>
</protein>
<sequence>MNLSHNNQFKKTTKTLTFKNPYELTYNNQTQKNTFSNIYSQNANFEYTTTNTLYAKNKIISNQGNIADLNIYHNKNDNKTYLHTTSNNFAIKLKNNPNSINIFENGDVTIDTNLNIKGNVNMFEGNFTGDVMANNINLLGDSISTNSHITNNLDVNNTITTTDAQVLNDLNIGGFITSVRGINAETVTTNSFGSNKIETPLIVSPSDLIIAAGINRSINMPNIRYNVLPDIPAIIDPIAIKSTKVFLATKNTILSADETCDGIEIVIYNRNTAGEIIIRDNISIIDKICGQNASKFVYIFYINKWIKL</sequence>
<reference evidence="1" key="2">
    <citation type="journal article" date="2018" name="Nat. Commun.">
        <title>Tailed giant Tupanvirus possesses the most complete translational apparatus of the known virosphere.</title>
        <authorList>
            <person name="Abrahao J."/>
            <person name="Silva L."/>
            <person name="Silva L.S."/>
            <person name="Khalil J.Y.B."/>
            <person name="Rodrigues R."/>
            <person name="Arantes T."/>
            <person name="Assis F."/>
            <person name="Boratto P."/>
            <person name="Andrade M."/>
            <person name="Kroon E.G."/>
            <person name="Ribeiro B."/>
            <person name="Bergier I."/>
            <person name="Seligmann H."/>
            <person name="Ghigo E."/>
            <person name="Colson P."/>
            <person name="Levasseur A."/>
            <person name="Kroemer G."/>
            <person name="Raoult D."/>
            <person name="La Scola B."/>
        </authorList>
    </citation>
    <scope>NUCLEOTIDE SEQUENCE [LARGE SCALE GENOMIC DNA]</scope>
    <source>
        <strain evidence="1">Soda lake</strain>
    </source>
</reference>
<dbReference type="GeneID" id="80518896"/>
<dbReference type="KEGG" id="vg:80518896"/>
<dbReference type="EMBL" id="KY523104">
    <property type="protein sequence ID" value="QKU35468.1"/>
    <property type="molecule type" value="Genomic_DNA"/>
</dbReference>
<reference evidence="1" key="1">
    <citation type="submission" date="2017-01" db="EMBL/GenBank/DDBJ databases">
        <authorList>
            <person name="Assis F.L."/>
            <person name="Abrahao J.S."/>
            <person name="Silva L."/>
            <person name="Khalil J.B."/>
            <person name="Rodrigues R."/>
            <person name="Silva L.S."/>
            <person name="Arantes T."/>
            <person name="Boratto P."/>
            <person name="Andrade M."/>
            <person name="Kroon E.G."/>
            <person name="Ribeiro B."/>
            <person name="Bergier I."/>
            <person name="Seligmann H."/>
            <person name="Ghigo E."/>
            <person name="Colson P."/>
            <person name="Levasseur A."/>
            <person name="Raoult D."/>
            <person name="Scola B.L."/>
        </authorList>
    </citation>
    <scope>NUCLEOTIDE SEQUENCE</scope>
    <source>
        <strain evidence="1">Soda lake</strain>
    </source>
</reference>
<proteinExistence type="predicted"/>